<organism evidence="2 3">
    <name type="scientific">Massilia aquatica</name>
    <dbReference type="NCBI Taxonomy" id="2609000"/>
    <lineage>
        <taxon>Bacteria</taxon>
        <taxon>Pseudomonadati</taxon>
        <taxon>Pseudomonadota</taxon>
        <taxon>Betaproteobacteria</taxon>
        <taxon>Burkholderiales</taxon>
        <taxon>Oxalobacteraceae</taxon>
        <taxon>Telluria group</taxon>
        <taxon>Massilia</taxon>
    </lineage>
</organism>
<keyword evidence="3" id="KW-1185">Reference proteome</keyword>
<reference evidence="2 3" key="1">
    <citation type="submission" date="2019-09" db="EMBL/GenBank/DDBJ databases">
        <title>Taxonomy of Antarctic Massilia spp.: description of Massilia rubra sp. nov., Massilia aquatica sp. nov., Massilia mucilaginosa sp. nov., Massilia frigida sp. nov. isolated from streams, lakes and regoliths.</title>
        <authorList>
            <person name="Holochova P."/>
            <person name="Sedlacek I."/>
            <person name="Kralova S."/>
            <person name="Maslanova I."/>
            <person name="Busse H.-J."/>
            <person name="Stankova E."/>
            <person name="Vrbovska V."/>
            <person name="Kovarovic V."/>
            <person name="Bartak M."/>
            <person name="Svec P."/>
            <person name="Pantucek R."/>
        </authorList>
    </citation>
    <scope>NUCLEOTIDE SEQUENCE [LARGE SCALE GENOMIC DNA]</scope>
    <source>
        <strain evidence="2 3">CCM 8693</strain>
    </source>
</reference>
<name>A0ABX0LX71_9BURK</name>
<evidence type="ECO:0000313" key="2">
    <source>
        <dbReference type="EMBL" id="NHZ39464.1"/>
    </source>
</evidence>
<protein>
    <submittedName>
        <fullName evidence="2">FixH family protein</fullName>
    </submittedName>
</protein>
<keyword evidence="1" id="KW-1133">Transmembrane helix</keyword>
<gene>
    <name evidence="2" type="ORF">F1609_04670</name>
</gene>
<dbReference type="RefSeq" id="WP_167075174.1">
    <property type="nucleotide sequence ID" value="NZ_VVIW01000002.1"/>
</dbReference>
<keyword evidence="1" id="KW-0472">Membrane</keyword>
<comment type="caution">
    <text evidence="2">The sequence shown here is derived from an EMBL/GenBank/DDBJ whole genome shotgun (WGS) entry which is preliminary data.</text>
</comment>
<dbReference type="EMBL" id="VVIW01000002">
    <property type="protein sequence ID" value="NHZ39464.1"/>
    <property type="molecule type" value="Genomic_DNA"/>
</dbReference>
<dbReference type="Pfam" id="PF05751">
    <property type="entry name" value="FixH"/>
    <property type="match status" value="1"/>
</dbReference>
<accession>A0ABX0LX71</accession>
<dbReference type="InterPro" id="IPR008620">
    <property type="entry name" value="FixH"/>
</dbReference>
<keyword evidence="1" id="KW-0812">Transmembrane</keyword>
<proteinExistence type="predicted"/>
<evidence type="ECO:0000313" key="3">
    <source>
        <dbReference type="Proteomes" id="UP000819052"/>
    </source>
</evidence>
<sequence length="182" mass="20126">MQTASPLNPPPKPWYKHRWPWLLMLGPAIVVVAGVNLGIIAYRGQDAMVVDDYYKKGKAINQDLRRDRAASAMRLGFDARYDPATEKLAGTLSSGGQPLSAPFSIHLAHATQPEKDRKLDVIPDGEGRFSVALPMLERARWQVVVEGGKNDWRLAAAWHWPREQALAIKADALEPAGEPANK</sequence>
<evidence type="ECO:0000256" key="1">
    <source>
        <dbReference type="SAM" id="Phobius"/>
    </source>
</evidence>
<feature type="transmembrane region" description="Helical" evidence="1">
    <location>
        <begin position="20"/>
        <end position="42"/>
    </location>
</feature>
<dbReference type="Proteomes" id="UP000819052">
    <property type="component" value="Unassembled WGS sequence"/>
</dbReference>